<dbReference type="Proteomes" id="UP000738349">
    <property type="component" value="Unassembled WGS sequence"/>
</dbReference>
<feature type="chain" id="PRO_5040247620" description="GPI anchored serine-threonine rich protein" evidence="2">
    <location>
        <begin position="16"/>
        <end position="383"/>
    </location>
</feature>
<feature type="signal peptide" evidence="2">
    <location>
        <begin position="1"/>
        <end position="15"/>
    </location>
</feature>
<comment type="caution">
    <text evidence="3">The sequence shown here is derived from an EMBL/GenBank/DDBJ whole genome shotgun (WGS) entry which is preliminary data.</text>
</comment>
<keyword evidence="2" id="KW-0732">Signal</keyword>
<accession>A0A9P9DDQ2</accession>
<dbReference type="EMBL" id="JAGMUV010000028">
    <property type="protein sequence ID" value="KAH7117505.1"/>
    <property type="molecule type" value="Genomic_DNA"/>
</dbReference>
<sequence>MQLLSTLIFVGVASASVPRMAGRSSAFLALKGVIERQVDFCEPISAPYTCERSCGPGFVECIAFPTCYNPGRGDACCSDGSYCPAGSYCTDAGCCPDELSLSECGATATLSVIPPPATEEPSTSTSPPEPTTADETTSDAEPTRSEAGPTTASESSTATSTAESSTETETTTEAATTAESTTASETETETTTAETTTVAKTTTGPADSTTLTSTILSTSGRYSNASTIVTSTITATNVYTITSCAPTVTNCPYGSVTTKVVTSTTLVCPQSTATYTLHQTVKCAYGQGDCSAGSITTIDKVVTIYPLTENPVPTPVPGSPDYVPPAKNATTTYKPTYHITDKAPTYTAPSSESTETKYVTGGAGWNAPGMAAVAMGVVLAAAI</sequence>
<evidence type="ECO:0000313" key="3">
    <source>
        <dbReference type="EMBL" id="KAH7117505.1"/>
    </source>
</evidence>
<evidence type="ECO:0000256" key="2">
    <source>
        <dbReference type="SAM" id="SignalP"/>
    </source>
</evidence>
<reference evidence="3" key="1">
    <citation type="journal article" date="2021" name="Nat. Commun.">
        <title>Genetic determinants of endophytism in the Arabidopsis root mycobiome.</title>
        <authorList>
            <person name="Mesny F."/>
            <person name="Miyauchi S."/>
            <person name="Thiergart T."/>
            <person name="Pickel B."/>
            <person name="Atanasova L."/>
            <person name="Karlsson M."/>
            <person name="Huettel B."/>
            <person name="Barry K.W."/>
            <person name="Haridas S."/>
            <person name="Chen C."/>
            <person name="Bauer D."/>
            <person name="Andreopoulos W."/>
            <person name="Pangilinan J."/>
            <person name="LaButti K."/>
            <person name="Riley R."/>
            <person name="Lipzen A."/>
            <person name="Clum A."/>
            <person name="Drula E."/>
            <person name="Henrissat B."/>
            <person name="Kohler A."/>
            <person name="Grigoriev I.V."/>
            <person name="Martin F.M."/>
            <person name="Hacquard S."/>
        </authorList>
    </citation>
    <scope>NUCLEOTIDE SEQUENCE</scope>
    <source>
        <strain evidence="3">MPI-CAGE-AT-0147</strain>
    </source>
</reference>
<gene>
    <name evidence="3" type="ORF">EDB81DRAFT_245436</name>
</gene>
<feature type="region of interest" description="Disordered" evidence="1">
    <location>
        <begin position="111"/>
        <end position="207"/>
    </location>
</feature>
<evidence type="ECO:0000256" key="1">
    <source>
        <dbReference type="SAM" id="MobiDB-lite"/>
    </source>
</evidence>
<feature type="compositionally biased region" description="Low complexity" evidence="1">
    <location>
        <begin position="150"/>
        <end position="207"/>
    </location>
</feature>
<dbReference type="AlphaFoldDB" id="A0A9P9DDQ2"/>
<name>A0A9P9DDQ2_9HYPO</name>
<organism evidence="3 4">
    <name type="scientific">Dactylonectria macrodidyma</name>
    <dbReference type="NCBI Taxonomy" id="307937"/>
    <lineage>
        <taxon>Eukaryota</taxon>
        <taxon>Fungi</taxon>
        <taxon>Dikarya</taxon>
        <taxon>Ascomycota</taxon>
        <taxon>Pezizomycotina</taxon>
        <taxon>Sordariomycetes</taxon>
        <taxon>Hypocreomycetidae</taxon>
        <taxon>Hypocreales</taxon>
        <taxon>Nectriaceae</taxon>
        <taxon>Dactylonectria</taxon>
    </lineage>
</organism>
<evidence type="ECO:0008006" key="5">
    <source>
        <dbReference type="Google" id="ProtNLM"/>
    </source>
</evidence>
<feature type="compositionally biased region" description="Low complexity" evidence="1">
    <location>
        <begin position="119"/>
        <end position="135"/>
    </location>
</feature>
<keyword evidence="4" id="KW-1185">Reference proteome</keyword>
<dbReference type="OrthoDB" id="5409186at2759"/>
<proteinExistence type="predicted"/>
<evidence type="ECO:0000313" key="4">
    <source>
        <dbReference type="Proteomes" id="UP000738349"/>
    </source>
</evidence>
<protein>
    <recommendedName>
        <fullName evidence="5">GPI anchored serine-threonine rich protein</fullName>
    </recommendedName>
</protein>